<keyword evidence="4" id="KW-1185">Reference proteome</keyword>
<reference evidence="3 4" key="1">
    <citation type="submission" date="2019-03" db="EMBL/GenBank/DDBJ databases">
        <title>Ramlibacter rhizophilus CCTCC AB2015357, whole genome shotgun sequence.</title>
        <authorList>
            <person name="Zhang X."/>
            <person name="Feng G."/>
            <person name="Zhu H."/>
        </authorList>
    </citation>
    <scope>NUCLEOTIDE SEQUENCE [LARGE SCALE GENOMIC DNA]</scope>
    <source>
        <strain evidence="3 4">CCTCC AB2015357</strain>
    </source>
</reference>
<feature type="coiled-coil region" evidence="1">
    <location>
        <begin position="8"/>
        <end position="50"/>
    </location>
</feature>
<feature type="transmembrane region" description="Helical" evidence="2">
    <location>
        <begin position="64"/>
        <end position="81"/>
    </location>
</feature>
<gene>
    <name evidence="3" type="ORF">EZ242_12870</name>
</gene>
<organism evidence="3 4">
    <name type="scientific">Ramlibacter rhizophilus</name>
    <dbReference type="NCBI Taxonomy" id="1781167"/>
    <lineage>
        <taxon>Bacteria</taxon>
        <taxon>Pseudomonadati</taxon>
        <taxon>Pseudomonadota</taxon>
        <taxon>Betaproteobacteria</taxon>
        <taxon>Burkholderiales</taxon>
        <taxon>Comamonadaceae</taxon>
        <taxon>Ramlibacter</taxon>
    </lineage>
</organism>
<evidence type="ECO:0000313" key="4">
    <source>
        <dbReference type="Proteomes" id="UP000297564"/>
    </source>
</evidence>
<dbReference type="EMBL" id="SMLL01000005">
    <property type="protein sequence ID" value="TFY98436.1"/>
    <property type="molecule type" value="Genomic_DNA"/>
</dbReference>
<keyword evidence="2" id="KW-1133">Transmembrane helix</keyword>
<evidence type="ECO:0000256" key="1">
    <source>
        <dbReference type="SAM" id="Coils"/>
    </source>
</evidence>
<accession>A0A4Z0BGI3</accession>
<evidence type="ECO:0000313" key="3">
    <source>
        <dbReference type="EMBL" id="TFY98436.1"/>
    </source>
</evidence>
<dbReference type="RefSeq" id="WP_135285587.1">
    <property type="nucleotide sequence ID" value="NZ_SMLL01000005.1"/>
</dbReference>
<protein>
    <submittedName>
        <fullName evidence="3">Uncharacterized protein</fullName>
    </submittedName>
</protein>
<sequence>MTEPELRMIELLSRIEDNQRQALALQQEHLQIAQRQLERSNRSVEESIELQRVAVSRQAQVTRFVLPLIVLLVFLLVYLVVKWRIL</sequence>
<dbReference type="AlphaFoldDB" id="A0A4Z0BGI3"/>
<keyword evidence="2" id="KW-0472">Membrane</keyword>
<keyword evidence="1" id="KW-0175">Coiled coil</keyword>
<comment type="caution">
    <text evidence="3">The sequence shown here is derived from an EMBL/GenBank/DDBJ whole genome shotgun (WGS) entry which is preliminary data.</text>
</comment>
<name>A0A4Z0BGI3_9BURK</name>
<dbReference type="Proteomes" id="UP000297564">
    <property type="component" value="Unassembled WGS sequence"/>
</dbReference>
<evidence type="ECO:0000256" key="2">
    <source>
        <dbReference type="SAM" id="Phobius"/>
    </source>
</evidence>
<keyword evidence="2" id="KW-0812">Transmembrane</keyword>
<proteinExistence type="predicted"/>